<comment type="caution">
    <text evidence="5">The sequence shown here is derived from an EMBL/GenBank/DDBJ whole genome shotgun (WGS) entry which is preliminary data.</text>
</comment>
<comment type="catalytic activity">
    <reaction evidence="3">
        <text>2 GTP = 3',3'-c-di-GMP + 2 diphosphate</text>
        <dbReference type="Rhea" id="RHEA:24898"/>
        <dbReference type="ChEBI" id="CHEBI:33019"/>
        <dbReference type="ChEBI" id="CHEBI:37565"/>
        <dbReference type="ChEBI" id="CHEBI:58805"/>
        <dbReference type="EC" id="2.7.7.65"/>
    </reaction>
</comment>
<dbReference type="GO" id="GO:0043709">
    <property type="term" value="P:cell adhesion involved in single-species biofilm formation"/>
    <property type="evidence" value="ECO:0007669"/>
    <property type="project" value="TreeGrafter"/>
</dbReference>
<comment type="cofactor">
    <cofactor evidence="1">
        <name>Mg(2+)</name>
        <dbReference type="ChEBI" id="CHEBI:18420"/>
    </cofactor>
</comment>
<dbReference type="EMBL" id="JAAAWN010000021">
    <property type="protein sequence ID" value="NDV92345.1"/>
    <property type="molecule type" value="Genomic_DNA"/>
</dbReference>
<evidence type="ECO:0000256" key="3">
    <source>
        <dbReference type="ARBA" id="ARBA00034247"/>
    </source>
</evidence>
<dbReference type="Gene3D" id="3.30.450.20">
    <property type="entry name" value="PAS domain"/>
    <property type="match status" value="2"/>
</dbReference>
<dbReference type="GO" id="GO:0052621">
    <property type="term" value="F:diguanylate cyclase activity"/>
    <property type="evidence" value="ECO:0007669"/>
    <property type="project" value="UniProtKB-EC"/>
</dbReference>
<proteinExistence type="predicted"/>
<evidence type="ECO:0000256" key="2">
    <source>
        <dbReference type="ARBA" id="ARBA00012528"/>
    </source>
</evidence>
<dbReference type="RefSeq" id="WP_163087009.1">
    <property type="nucleotide sequence ID" value="NZ_JAAAWN010000021.1"/>
</dbReference>
<dbReference type="Proteomes" id="UP000470213">
    <property type="component" value="Unassembled WGS sequence"/>
</dbReference>
<accession>A0A7X5LMY2</accession>
<dbReference type="InterPro" id="IPR050469">
    <property type="entry name" value="Diguanylate_Cyclase"/>
</dbReference>
<dbReference type="CDD" id="cd01949">
    <property type="entry name" value="GGDEF"/>
    <property type="match status" value="1"/>
</dbReference>
<dbReference type="PROSITE" id="PS50887">
    <property type="entry name" value="GGDEF"/>
    <property type="match status" value="1"/>
</dbReference>
<dbReference type="InterPro" id="IPR029787">
    <property type="entry name" value="Nucleotide_cyclase"/>
</dbReference>
<dbReference type="NCBIfam" id="TIGR00254">
    <property type="entry name" value="GGDEF"/>
    <property type="match status" value="1"/>
</dbReference>
<dbReference type="InterPro" id="IPR043128">
    <property type="entry name" value="Rev_trsase/Diguanyl_cyclase"/>
</dbReference>
<dbReference type="InterPro" id="IPR000014">
    <property type="entry name" value="PAS"/>
</dbReference>
<gene>
    <name evidence="5" type="ORF">GTH32_14275</name>
</gene>
<organism evidence="5 6">
    <name type="scientific">Alteromonas profundi</name>
    <dbReference type="NCBI Taxonomy" id="2696062"/>
    <lineage>
        <taxon>Bacteria</taxon>
        <taxon>Pseudomonadati</taxon>
        <taxon>Pseudomonadota</taxon>
        <taxon>Gammaproteobacteria</taxon>
        <taxon>Alteromonadales</taxon>
        <taxon>Alteromonadaceae</taxon>
        <taxon>Alteromonas/Salinimonas group</taxon>
        <taxon>Alteromonas</taxon>
    </lineage>
</organism>
<dbReference type="SMART" id="SM00091">
    <property type="entry name" value="PAS"/>
    <property type="match status" value="2"/>
</dbReference>
<protein>
    <recommendedName>
        <fullName evidence="2">diguanylate cyclase</fullName>
        <ecNumber evidence="2">2.7.7.65</ecNumber>
    </recommendedName>
</protein>
<dbReference type="GO" id="GO:1902201">
    <property type="term" value="P:negative regulation of bacterial-type flagellum-dependent cell motility"/>
    <property type="evidence" value="ECO:0007669"/>
    <property type="project" value="TreeGrafter"/>
</dbReference>
<dbReference type="SUPFAM" id="SSF55073">
    <property type="entry name" value="Nucleotide cyclase"/>
    <property type="match status" value="1"/>
</dbReference>
<dbReference type="Pfam" id="PF13426">
    <property type="entry name" value="PAS_9"/>
    <property type="match status" value="2"/>
</dbReference>
<evidence type="ECO:0000313" key="6">
    <source>
        <dbReference type="Proteomes" id="UP000470213"/>
    </source>
</evidence>
<dbReference type="InterPro" id="IPR000160">
    <property type="entry name" value="GGDEF_dom"/>
</dbReference>
<dbReference type="EC" id="2.7.7.65" evidence="2"/>
<dbReference type="InterPro" id="IPR035965">
    <property type="entry name" value="PAS-like_dom_sf"/>
</dbReference>
<dbReference type="CDD" id="cd00130">
    <property type="entry name" value="PAS"/>
    <property type="match status" value="2"/>
</dbReference>
<evidence type="ECO:0000256" key="1">
    <source>
        <dbReference type="ARBA" id="ARBA00001946"/>
    </source>
</evidence>
<dbReference type="SUPFAM" id="SSF55785">
    <property type="entry name" value="PYP-like sensor domain (PAS domain)"/>
    <property type="match status" value="2"/>
</dbReference>
<dbReference type="NCBIfam" id="TIGR00229">
    <property type="entry name" value="sensory_box"/>
    <property type="match status" value="1"/>
</dbReference>
<dbReference type="SMART" id="SM00267">
    <property type="entry name" value="GGDEF"/>
    <property type="match status" value="1"/>
</dbReference>
<name>A0A7X5LMY2_9ALTE</name>
<feature type="domain" description="GGDEF" evidence="4">
    <location>
        <begin position="293"/>
        <end position="426"/>
    </location>
</feature>
<dbReference type="Pfam" id="PF00990">
    <property type="entry name" value="GGDEF"/>
    <property type="match status" value="1"/>
</dbReference>
<evidence type="ECO:0000259" key="4">
    <source>
        <dbReference type="PROSITE" id="PS50887"/>
    </source>
</evidence>
<reference evidence="5 6" key="1">
    <citation type="submission" date="2020-01" db="EMBL/GenBank/DDBJ databases">
        <authorList>
            <person name="Chen J."/>
            <person name="Zhu S."/>
            <person name="Yang J."/>
        </authorList>
    </citation>
    <scope>NUCLEOTIDE SEQUENCE [LARGE SCALE GENOMIC DNA]</scope>
    <source>
        <strain evidence="5 6">345S023</strain>
    </source>
</reference>
<dbReference type="PANTHER" id="PTHR45138:SF9">
    <property type="entry name" value="DIGUANYLATE CYCLASE DGCM-RELATED"/>
    <property type="match status" value="1"/>
</dbReference>
<dbReference type="FunFam" id="3.30.70.270:FF:000001">
    <property type="entry name" value="Diguanylate cyclase domain protein"/>
    <property type="match status" value="1"/>
</dbReference>
<evidence type="ECO:0000313" key="5">
    <source>
        <dbReference type="EMBL" id="NDV92345.1"/>
    </source>
</evidence>
<dbReference type="AlphaFoldDB" id="A0A7X5LMY2"/>
<dbReference type="PANTHER" id="PTHR45138">
    <property type="entry name" value="REGULATORY COMPONENTS OF SENSORY TRANSDUCTION SYSTEM"/>
    <property type="match status" value="1"/>
</dbReference>
<sequence length="428" mass="47810">MFTDNDHPELKAILELVDTPIWVVEAEQTQPVNLVSCNAPSLVIAQFPMADIINQPLSNIVPQYLASQLTDAVTITLARNEPQQIEITANHRGVSRWWKATISPVESSHEMTKRALITFIDIGEIKTLQKALEKANSRFRAIVDSANDGVISIDTNETILFANNAAKHIFQNNHLVGQSINSLLPKKFRSKHSQYLKSFEHSNVPSRPMHMRADVMGLRKDGSHVPLEISIARISVEGETEMTALVRDTTEKNKLIRELNHISTIDKLTSLYNRRYAESLVQTEFERAKRYASPLSLLFIDIDHFKRFNDNFGHSVGDRILQSVASIIHANVRDVDSACRWGGEEILVVAPGLTIDAALILSERLRGAVAAAKVDYKSRELSVTVSIGLASLSNEHSYAEELIETADENMYTAKRNGRNQCFTASSVK</sequence>
<dbReference type="GO" id="GO:0005886">
    <property type="term" value="C:plasma membrane"/>
    <property type="evidence" value="ECO:0007669"/>
    <property type="project" value="TreeGrafter"/>
</dbReference>
<dbReference type="Gene3D" id="3.30.70.270">
    <property type="match status" value="1"/>
</dbReference>
<keyword evidence="6" id="KW-1185">Reference proteome</keyword>